<reference evidence="1 2" key="1">
    <citation type="submission" date="2012-06" db="EMBL/GenBank/DDBJ databases">
        <title>Finished plasmid 1 of genome of Microcoleus sp. PCC 7113.</title>
        <authorList>
            <consortium name="US DOE Joint Genome Institute"/>
            <person name="Gugger M."/>
            <person name="Coursin T."/>
            <person name="Rippka R."/>
            <person name="Tandeau De Marsac N."/>
            <person name="Huntemann M."/>
            <person name="Wei C.-L."/>
            <person name="Han J."/>
            <person name="Detter J.C."/>
            <person name="Han C."/>
            <person name="Tapia R."/>
            <person name="Chen A."/>
            <person name="Kyrpides N."/>
            <person name="Mavromatis K."/>
            <person name="Markowitz V."/>
            <person name="Szeto E."/>
            <person name="Ivanova N."/>
            <person name="Pagani I."/>
            <person name="Pati A."/>
            <person name="Goodwin L."/>
            <person name="Nordberg H.P."/>
            <person name="Cantor M.N."/>
            <person name="Hua S.X."/>
            <person name="Woyke T."/>
            <person name="Kerfeld C.A."/>
        </authorList>
    </citation>
    <scope>NUCLEOTIDE SEQUENCE [LARGE SCALE GENOMIC DNA]</scope>
    <source>
        <strain evidence="1 2">PCC 7113</strain>
        <plasmid evidence="1 2">pMIC7113.01</plasmid>
    </source>
</reference>
<dbReference type="HOGENOM" id="CLU_1784665_0_0_3"/>
<dbReference type="AlphaFoldDB" id="K9WQD8"/>
<evidence type="ECO:0000313" key="2">
    <source>
        <dbReference type="Proteomes" id="UP000010471"/>
    </source>
</evidence>
<organism evidence="1 2">
    <name type="scientific">Allocoleopsis franciscana PCC 7113</name>
    <dbReference type="NCBI Taxonomy" id="1173027"/>
    <lineage>
        <taxon>Bacteria</taxon>
        <taxon>Bacillati</taxon>
        <taxon>Cyanobacteriota</taxon>
        <taxon>Cyanophyceae</taxon>
        <taxon>Coleofasciculales</taxon>
        <taxon>Coleofasciculaceae</taxon>
        <taxon>Allocoleopsis</taxon>
        <taxon>Allocoleopsis franciscana</taxon>
    </lineage>
</organism>
<keyword evidence="2" id="KW-1185">Reference proteome</keyword>
<keyword evidence="1" id="KW-0614">Plasmid</keyword>
<proteinExistence type="predicted"/>
<geneLocation type="plasmid" evidence="1 2">
    <name>pMIC7113.01</name>
</geneLocation>
<sequence>MIRLDSQKKLKEFEAALISVEAGWYRVSYSRRGLTEKERLENSQRGEDLKWLKSALQKYEKEIHKTSQSQRFWCGCSQGKSYRRTLNSESRKALNLIKKAVGERENTPEDLGLQVGWRYARLKSYVSRHLEQLSKEHEQDMVTFG</sequence>
<gene>
    <name evidence="1" type="ORF">Mic7113_6434</name>
</gene>
<dbReference type="Proteomes" id="UP000010471">
    <property type="component" value="Plasmid pMIC7113.01"/>
</dbReference>
<name>K9WQD8_9CYAN</name>
<protein>
    <submittedName>
        <fullName evidence="1">Uncharacterized protein</fullName>
    </submittedName>
</protein>
<accession>K9WQD8</accession>
<dbReference type="EMBL" id="CP003631">
    <property type="protein sequence ID" value="AFZ22014.1"/>
    <property type="molecule type" value="Genomic_DNA"/>
</dbReference>
<evidence type="ECO:0000313" key="1">
    <source>
        <dbReference type="EMBL" id="AFZ22014.1"/>
    </source>
</evidence>
<dbReference type="KEGG" id="mic:Mic7113_6434"/>